<evidence type="ECO:0000313" key="2">
    <source>
        <dbReference type="Proteomes" id="UP000094936"/>
    </source>
</evidence>
<name>A0A1C3ER50_9GAMM</name>
<evidence type="ECO:0000313" key="1">
    <source>
        <dbReference type="EMBL" id="ODA35679.1"/>
    </source>
</evidence>
<gene>
    <name evidence="1" type="ORF">A8L45_03430</name>
</gene>
<dbReference type="OrthoDB" id="7013311at2"/>
<keyword evidence="2" id="KW-1185">Reference proteome</keyword>
<dbReference type="STRING" id="1080227.A8L45_03430"/>
<protein>
    <submittedName>
        <fullName evidence="1">Uncharacterized protein</fullName>
    </submittedName>
</protein>
<proteinExistence type="predicted"/>
<dbReference type="AlphaFoldDB" id="A0A1C3ER50"/>
<comment type="caution">
    <text evidence="1">The sequence shown here is derived from an EMBL/GenBank/DDBJ whole genome shotgun (WGS) entry which is preliminary data.</text>
</comment>
<sequence>MTIDHITTEDSTALNPEQQQELKSSPGQFEWSMFWCRPWIRLHGSWASVLDTSLIEDSIAEAMHYDEILETLKIDFAPEPEIVNPLSLSLATIAPDIESRVFSFVSAILTDGHVAGDLNEDERIWCFRFAAGLNLHQYGDTHRDTVISILQDETQHPVAVLSALLIRSWAVNDPAFWTRYRVRFDKDIRLPESNLLISPAKLNYVMKTALFMAEQNQPVAKQIPELTDEQKLQMKQDTEKAQAALVS</sequence>
<dbReference type="RefSeq" id="WP_068899229.1">
    <property type="nucleotide sequence ID" value="NZ_JBHUIF010000020.1"/>
</dbReference>
<dbReference type="EMBL" id="LYBM01000003">
    <property type="protein sequence ID" value="ODA35679.1"/>
    <property type="molecule type" value="Genomic_DNA"/>
</dbReference>
<organism evidence="1 2">
    <name type="scientific">Veronia pacifica</name>
    <dbReference type="NCBI Taxonomy" id="1080227"/>
    <lineage>
        <taxon>Bacteria</taxon>
        <taxon>Pseudomonadati</taxon>
        <taxon>Pseudomonadota</taxon>
        <taxon>Gammaproteobacteria</taxon>
        <taxon>Vibrionales</taxon>
        <taxon>Vibrionaceae</taxon>
        <taxon>Veronia</taxon>
    </lineage>
</organism>
<reference evidence="1 2" key="1">
    <citation type="submission" date="2016-05" db="EMBL/GenBank/DDBJ databases">
        <title>Genomic Taxonomy of the Vibrionaceae.</title>
        <authorList>
            <person name="Gomez-Gil B."/>
            <person name="Enciso-Ibarra J."/>
        </authorList>
    </citation>
    <scope>NUCLEOTIDE SEQUENCE [LARGE SCALE GENOMIC DNA]</scope>
    <source>
        <strain evidence="1 2">CAIM 1920</strain>
    </source>
</reference>
<dbReference type="Proteomes" id="UP000094936">
    <property type="component" value="Unassembled WGS sequence"/>
</dbReference>
<accession>A0A1C3ER50</accession>